<evidence type="ECO:0000313" key="2">
    <source>
        <dbReference type="EMBL" id="GAA4307274.1"/>
    </source>
</evidence>
<dbReference type="InterPro" id="IPR008979">
    <property type="entry name" value="Galactose-bd-like_sf"/>
</dbReference>
<dbReference type="Proteomes" id="UP001500582">
    <property type="component" value="Unassembled WGS sequence"/>
</dbReference>
<dbReference type="Pfam" id="PF16391">
    <property type="entry name" value="DUF5000"/>
    <property type="match status" value="1"/>
</dbReference>
<protein>
    <submittedName>
        <fullName evidence="2">DUF4998 domain-containing protein</fullName>
    </submittedName>
</protein>
<dbReference type="InterPro" id="IPR013783">
    <property type="entry name" value="Ig-like_fold"/>
</dbReference>
<reference evidence="3" key="1">
    <citation type="journal article" date="2019" name="Int. J. Syst. Evol. Microbiol.">
        <title>The Global Catalogue of Microorganisms (GCM) 10K type strain sequencing project: providing services to taxonomists for standard genome sequencing and annotation.</title>
        <authorList>
            <consortium name="The Broad Institute Genomics Platform"/>
            <consortium name="The Broad Institute Genome Sequencing Center for Infectious Disease"/>
            <person name="Wu L."/>
            <person name="Ma J."/>
        </authorList>
    </citation>
    <scope>NUCLEOTIDE SEQUENCE [LARGE SCALE GENOMIC DNA]</scope>
    <source>
        <strain evidence="3">JCM 17705</strain>
    </source>
</reference>
<evidence type="ECO:0000259" key="1">
    <source>
        <dbReference type="PROSITE" id="PS50022"/>
    </source>
</evidence>
<accession>A0ABP8FMZ5</accession>
<dbReference type="InterPro" id="IPR036116">
    <property type="entry name" value="FN3_sf"/>
</dbReference>
<dbReference type="SUPFAM" id="SSF49785">
    <property type="entry name" value="Galactose-binding domain-like"/>
    <property type="match status" value="1"/>
</dbReference>
<name>A0ABP8FMZ5_9SPHI</name>
<dbReference type="EMBL" id="BAABFT010000001">
    <property type="protein sequence ID" value="GAA4307274.1"/>
    <property type="molecule type" value="Genomic_DNA"/>
</dbReference>
<sequence>MFGCKKYDDDYKKYLDNREVTYPGLATNLHYNTGNLRVQLIWRPSPDPSIKRYVVIWNNGADSLNVDATTTDPADSITVIVPGLKEYVYSFKLKAYDAEGRVSVGQELNNVRVYGSAFTATLLNRGYKVAGPYTVNNDGTISLNFNKPDTGNVYTTIKYTNTLNLPEERRLNVNQSSIVIPNYKKGTAVQYRSAYVPLQASIDTFNVATYEDFPEIKIYTPLDKSLFKTFNLPNDIGSAYGWEVYYLWNGKTDESQGQGFHTGNAPVPFWYTFDMGQTTSLTKIQIWQRMSGLFNYGNVKRFEIWGSNNPDPNGDYNNWTMLGSFTSVKPSDLPVGQNTDADRDYAAAGESFLFPDNVPEVRYIRFKILETWGNTNYYHMMELSLFK</sequence>
<organism evidence="2 3">
    <name type="scientific">Mucilaginibacter gynuensis</name>
    <dbReference type="NCBI Taxonomy" id="1302236"/>
    <lineage>
        <taxon>Bacteria</taxon>
        <taxon>Pseudomonadati</taxon>
        <taxon>Bacteroidota</taxon>
        <taxon>Sphingobacteriia</taxon>
        <taxon>Sphingobacteriales</taxon>
        <taxon>Sphingobacteriaceae</taxon>
        <taxon>Mucilaginibacter</taxon>
    </lineage>
</organism>
<dbReference type="Gene3D" id="2.60.120.260">
    <property type="entry name" value="Galactose-binding domain-like"/>
    <property type="match status" value="1"/>
</dbReference>
<feature type="domain" description="F5/8 type C" evidence="1">
    <location>
        <begin position="248"/>
        <end position="385"/>
    </location>
</feature>
<dbReference type="InterPro" id="IPR000421">
    <property type="entry name" value="FA58C"/>
</dbReference>
<comment type="caution">
    <text evidence="2">The sequence shown here is derived from an EMBL/GenBank/DDBJ whole genome shotgun (WGS) entry which is preliminary data.</text>
</comment>
<dbReference type="SUPFAM" id="SSF49265">
    <property type="entry name" value="Fibronectin type III"/>
    <property type="match status" value="1"/>
</dbReference>
<keyword evidence="3" id="KW-1185">Reference proteome</keyword>
<evidence type="ECO:0000313" key="3">
    <source>
        <dbReference type="Proteomes" id="UP001500582"/>
    </source>
</evidence>
<dbReference type="InterPro" id="IPR032164">
    <property type="entry name" value="DUF5000"/>
</dbReference>
<gene>
    <name evidence="2" type="ORF">GCM10023149_00780</name>
</gene>
<dbReference type="Gene3D" id="2.60.40.10">
    <property type="entry name" value="Immunoglobulins"/>
    <property type="match status" value="1"/>
</dbReference>
<proteinExistence type="predicted"/>
<dbReference type="PROSITE" id="PS50022">
    <property type="entry name" value="FA58C_3"/>
    <property type="match status" value="1"/>
</dbReference>
<dbReference type="Pfam" id="PF16389">
    <property type="entry name" value="DUF4998"/>
    <property type="match status" value="1"/>
</dbReference>